<organism evidence="1">
    <name type="scientific">Cenchrus purpureus</name>
    <name type="common">Napier grass</name>
    <dbReference type="NCBI Taxonomy" id="154765"/>
    <lineage>
        <taxon>Eukaryota</taxon>
        <taxon>Viridiplantae</taxon>
        <taxon>Streptophyta</taxon>
        <taxon>Embryophyta</taxon>
        <taxon>Tracheophyta</taxon>
        <taxon>Spermatophyta</taxon>
        <taxon>Magnoliopsida</taxon>
        <taxon>Liliopsida</taxon>
        <taxon>Poales</taxon>
        <taxon>Poaceae</taxon>
        <taxon>PACMAD clade</taxon>
        <taxon>Panicoideae</taxon>
        <taxon>Panicodae</taxon>
        <taxon>Paniceae</taxon>
        <taxon>Cenchrinae</taxon>
        <taxon>Cenchrus</taxon>
    </lineage>
</organism>
<geneLocation type="chloroplast" evidence="1"/>
<keyword evidence="1" id="KW-0150">Chloroplast</keyword>
<dbReference type="EMBL" id="MH488956">
    <property type="protein sequence ID" value="QCB91911.1"/>
    <property type="molecule type" value="Genomic_DNA"/>
</dbReference>
<protein>
    <submittedName>
        <fullName evidence="1">Ycf15</fullName>
    </submittedName>
</protein>
<sequence length="45" mass="4864">MDPCASLMVQSSSCGAPFLLGPQRKNVGLVPTVHHGRKNSQSRDR</sequence>
<accession>A0A4D6FYM4</accession>
<keyword evidence="1" id="KW-0934">Plastid</keyword>
<dbReference type="EMBL" id="MH488956">
    <property type="protein sequence ID" value="QCB91904.1"/>
    <property type="molecule type" value="Genomic_DNA"/>
</dbReference>
<name>A0A4D6FYM4_9POAL</name>
<dbReference type="AlphaFoldDB" id="A0A4D6FYM4"/>
<evidence type="ECO:0000313" key="1">
    <source>
        <dbReference type="EMBL" id="QCB91904.1"/>
    </source>
</evidence>
<reference evidence="1" key="1">
    <citation type="submission" date="2018-06" db="EMBL/GenBank/DDBJ databases">
        <title>Complete Chloroplast Genome of Pennisetum purpureum APBN-1.</title>
        <authorList>
            <person name="Bhatt P.P."/>
            <person name="Thaker V.S."/>
        </authorList>
    </citation>
    <scope>NUCLEOTIDE SEQUENCE</scope>
    <source>
        <strain evidence="1">APBN-1</strain>
    </source>
</reference>
<proteinExistence type="predicted"/>
<gene>
    <name evidence="1" type="primary">ycf15</name>
</gene>